<dbReference type="AlphaFoldDB" id="A0A1E3P8M7"/>
<dbReference type="OrthoDB" id="4069757at2759"/>
<evidence type="ECO:0000313" key="2">
    <source>
        <dbReference type="EMBL" id="ODQ61759.1"/>
    </source>
</evidence>
<sequence>MQKTTIIISELSKPELLKVSITIKQYLVDYQKQNNITESQLVENWSELPTLSRLVIIFTEEKYATDIFQHLNTALPNHKVHLSESLLRRHKSFGSLEAPSNLEQAQSSLYQEPEPIKNNEIKLEENQPPRTLFKPDLSLNTEMNPKAPSPRGESPSSPTITLEECST</sequence>
<dbReference type="EMBL" id="KV454208">
    <property type="protein sequence ID" value="ODQ61759.1"/>
    <property type="molecule type" value="Genomic_DNA"/>
</dbReference>
<dbReference type="Proteomes" id="UP000094112">
    <property type="component" value="Unassembled WGS sequence"/>
</dbReference>
<dbReference type="RefSeq" id="XP_019040966.1">
    <property type="nucleotide sequence ID" value="XM_019182883.1"/>
</dbReference>
<protein>
    <submittedName>
        <fullName evidence="2">Uncharacterized protein</fullName>
    </submittedName>
</protein>
<feature type="compositionally biased region" description="Basic and acidic residues" evidence="1">
    <location>
        <begin position="118"/>
        <end position="127"/>
    </location>
</feature>
<organism evidence="2 3">
    <name type="scientific">Wickerhamomyces anomalus (strain ATCC 58044 / CBS 1984 / NCYC 433 / NRRL Y-366-8)</name>
    <name type="common">Yeast</name>
    <name type="synonym">Hansenula anomala</name>
    <dbReference type="NCBI Taxonomy" id="683960"/>
    <lineage>
        <taxon>Eukaryota</taxon>
        <taxon>Fungi</taxon>
        <taxon>Dikarya</taxon>
        <taxon>Ascomycota</taxon>
        <taxon>Saccharomycotina</taxon>
        <taxon>Saccharomycetes</taxon>
        <taxon>Phaffomycetales</taxon>
        <taxon>Wickerhamomycetaceae</taxon>
        <taxon>Wickerhamomyces</taxon>
    </lineage>
</organism>
<reference evidence="2 3" key="1">
    <citation type="journal article" date="2016" name="Proc. Natl. Acad. Sci. U.S.A.">
        <title>Comparative genomics of biotechnologically important yeasts.</title>
        <authorList>
            <person name="Riley R."/>
            <person name="Haridas S."/>
            <person name="Wolfe K.H."/>
            <person name="Lopes M.R."/>
            <person name="Hittinger C.T."/>
            <person name="Goeker M."/>
            <person name="Salamov A.A."/>
            <person name="Wisecaver J.H."/>
            <person name="Long T.M."/>
            <person name="Calvey C.H."/>
            <person name="Aerts A.L."/>
            <person name="Barry K.W."/>
            <person name="Choi C."/>
            <person name="Clum A."/>
            <person name="Coughlan A.Y."/>
            <person name="Deshpande S."/>
            <person name="Douglass A.P."/>
            <person name="Hanson S.J."/>
            <person name="Klenk H.-P."/>
            <person name="LaButti K.M."/>
            <person name="Lapidus A."/>
            <person name="Lindquist E.A."/>
            <person name="Lipzen A.M."/>
            <person name="Meier-Kolthoff J.P."/>
            <person name="Ohm R.A."/>
            <person name="Otillar R.P."/>
            <person name="Pangilinan J.L."/>
            <person name="Peng Y."/>
            <person name="Rokas A."/>
            <person name="Rosa C.A."/>
            <person name="Scheuner C."/>
            <person name="Sibirny A.A."/>
            <person name="Slot J.C."/>
            <person name="Stielow J.B."/>
            <person name="Sun H."/>
            <person name="Kurtzman C.P."/>
            <person name="Blackwell M."/>
            <person name="Grigoriev I.V."/>
            <person name="Jeffries T.W."/>
        </authorList>
    </citation>
    <scope>NUCLEOTIDE SEQUENCE [LARGE SCALE GENOMIC DNA]</scope>
    <source>
        <strain evidence="3">ATCC 58044 / CBS 1984 / NCYC 433 / NRRL Y-366-8</strain>
    </source>
</reference>
<feature type="compositionally biased region" description="Polar residues" evidence="1">
    <location>
        <begin position="154"/>
        <end position="167"/>
    </location>
</feature>
<evidence type="ECO:0000256" key="1">
    <source>
        <dbReference type="SAM" id="MobiDB-lite"/>
    </source>
</evidence>
<name>A0A1E3P8M7_WICAA</name>
<accession>A0A1E3P8M7</accession>
<keyword evidence="3" id="KW-1185">Reference proteome</keyword>
<dbReference type="GeneID" id="30200129"/>
<gene>
    <name evidence="2" type="ORF">WICANDRAFT_59839</name>
</gene>
<evidence type="ECO:0000313" key="3">
    <source>
        <dbReference type="Proteomes" id="UP000094112"/>
    </source>
</evidence>
<proteinExistence type="predicted"/>
<feature type="region of interest" description="Disordered" evidence="1">
    <location>
        <begin position="118"/>
        <end position="167"/>
    </location>
</feature>